<dbReference type="PANTHER" id="PTHR37089:SF1">
    <property type="entry name" value="MEMBRANE PROTEIN"/>
    <property type="match status" value="1"/>
</dbReference>
<feature type="chain" id="PRO_5046643855" evidence="1">
    <location>
        <begin position="44"/>
        <end position="237"/>
    </location>
</feature>
<feature type="domain" description="Spore coat protein U/FanG" evidence="2">
    <location>
        <begin position="51"/>
        <end position="108"/>
    </location>
</feature>
<dbReference type="InterPro" id="IPR007893">
    <property type="entry name" value="Spore_coat_U/FanG"/>
</dbReference>
<dbReference type="Pfam" id="PF05229">
    <property type="entry name" value="SCPU"/>
    <property type="match status" value="1"/>
</dbReference>
<dbReference type="PANTHER" id="PTHR37089">
    <property type="entry name" value="PROTEIN U-RELATED"/>
    <property type="match status" value="1"/>
</dbReference>
<evidence type="ECO:0000256" key="1">
    <source>
        <dbReference type="SAM" id="SignalP"/>
    </source>
</evidence>
<accession>A0ABY6NFU6</accession>
<gene>
    <name evidence="3" type="ORF">LH706_06860</name>
</gene>
<dbReference type="EMBL" id="CP085043">
    <property type="protein sequence ID" value="UZF16155.1"/>
    <property type="molecule type" value="Genomic_DNA"/>
</dbReference>
<sequence>MTIQVNMERRDCTHNKMSKRTRKNRILLLMATLSAITSQPSFAASSAVSTKTTATLAATCQISAQNVAFGPIDPRTSTSGVTSSSSMNLFCSKGATYTIQLGGANANYTVDGNYFGNSYSCPNNCSGIPYNYHYYYIYAPTTDYTQNPSNYTSRVLYYNGTYINNYNSMKGMVSGDIISYKITLPGDDTKIWNRGNYNYTTAGTGANQVIPIKATLTTTSYPTPDSYSDTVTATVTF</sequence>
<proteinExistence type="predicted"/>
<protein>
    <submittedName>
        <fullName evidence="3">Spore coat protein U domain-containing protein</fullName>
    </submittedName>
</protein>
<name>A0ABY6NFU6_RALSL</name>
<keyword evidence="1" id="KW-0732">Signal</keyword>
<reference evidence="3" key="1">
    <citation type="submission" date="2021-10" db="EMBL/GenBank/DDBJ databases">
        <title>Complete genome sequences of five Ralstonia solancearum strains isolated from sunflower.</title>
        <authorList>
            <person name="She X."/>
            <person name="He Z."/>
        </authorList>
    </citation>
    <scope>NUCLEOTIDE SEQUENCE</scope>
    <source>
        <strain evidence="3">RS638</strain>
    </source>
</reference>
<feature type="signal peptide" evidence="1">
    <location>
        <begin position="1"/>
        <end position="43"/>
    </location>
</feature>
<evidence type="ECO:0000313" key="3">
    <source>
        <dbReference type="EMBL" id="UZF16155.1"/>
    </source>
</evidence>
<evidence type="ECO:0000259" key="2">
    <source>
        <dbReference type="Pfam" id="PF05229"/>
    </source>
</evidence>
<organism evidence="3">
    <name type="scientific">Ralstonia solanacearum</name>
    <name type="common">Pseudomonas solanacearum</name>
    <dbReference type="NCBI Taxonomy" id="305"/>
    <lineage>
        <taxon>Bacteria</taxon>
        <taxon>Pseudomonadati</taxon>
        <taxon>Pseudomonadota</taxon>
        <taxon>Betaproteobacteria</taxon>
        <taxon>Burkholderiales</taxon>
        <taxon>Burkholderiaceae</taxon>
        <taxon>Ralstonia</taxon>
        <taxon>Ralstonia solanacearum species complex</taxon>
    </lineage>
</organism>
<dbReference type="InterPro" id="IPR053167">
    <property type="entry name" value="Spore_coat_component"/>
</dbReference>